<evidence type="ECO:0000313" key="6">
    <source>
        <dbReference type="EMBL" id="GFP76176.1"/>
    </source>
</evidence>
<evidence type="ECO:0000256" key="2">
    <source>
        <dbReference type="ARBA" id="ARBA00023125"/>
    </source>
</evidence>
<keyword evidence="7" id="KW-1185">Reference proteome</keyword>
<dbReference type="InterPro" id="IPR036388">
    <property type="entry name" value="WH-like_DNA-bd_sf"/>
</dbReference>
<dbReference type="PANTHER" id="PTHR24567:SF26">
    <property type="entry name" value="REGULATORY PROTEIN YEIL"/>
    <property type="match status" value="1"/>
</dbReference>
<dbReference type="PROSITE" id="PS51063">
    <property type="entry name" value="HTH_CRP_2"/>
    <property type="match status" value="1"/>
</dbReference>
<dbReference type="GO" id="GO:0005829">
    <property type="term" value="C:cytosol"/>
    <property type="evidence" value="ECO:0007669"/>
    <property type="project" value="TreeGrafter"/>
</dbReference>
<keyword evidence="2" id="KW-0238">DNA-binding</keyword>
<dbReference type="InterPro" id="IPR014710">
    <property type="entry name" value="RmlC-like_jellyroll"/>
</dbReference>
<dbReference type="AlphaFoldDB" id="A0A6V8SHG5"/>
<dbReference type="EMBL" id="BLZR01000001">
    <property type="protein sequence ID" value="GFP76176.1"/>
    <property type="molecule type" value="Genomic_DNA"/>
</dbReference>
<dbReference type="Gene3D" id="1.10.10.10">
    <property type="entry name" value="Winged helix-like DNA-binding domain superfamily/Winged helix DNA-binding domain"/>
    <property type="match status" value="1"/>
</dbReference>
<feature type="domain" description="Cyclic nucleotide-binding" evidence="4">
    <location>
        <begin position="26"/>
        <end position="135"/>
    </location>
</feature>
<accession>A0A6V8SHG5</accession>
<dbReference type="InterPro" id="IPR012318">
    <property type="entry name" value="HTH_CRP"/>
</dbReference>
<dbReference type="PANTHER" id="PTHR24567">
    <property type="entry name" value="CRP FAMILY TRANSCRIPTIONAL REGULATORY PROTEIN"/>
    <property type="match status" value="1"/>
</dbReference>
<comment type="caution">
    <text evidence="6">The sequence shown here is derived from an EMBL/GenBank/DDBJ whole genome shotgun (WGS) entry which is preliminary data.</text>
</comment>
<dbReference type="GO" id="GO:0003700">
    <property type="term" value="F:DNA-binding transcription factor activity"/>
    <property type="evidence" value="ECO:0007669"/>
    <property type="project" value="TreeGrafter"/>
</dbReference>
<dbReference type="InterPro" id="IPR036390">
    <property type="entry name" value="WH_DNA-bd_sf"/>
</dbReference>
<evidence type="ECO:0000259" key="5">
    <source>
        <dbReference type="PROSITE" id="PS51063"/>
    </source>
</evidence>
<dbReference type="Gene3D" id="2.60.120.10">
    <property type="entry name" value="Jelly Rolls"/>
    <property type="match status" value="1"/>
</dbReference>
<organism evidence="6 7">
    <name type="scientific">Clostridium fungisolvens</name>
    <dbReference type="NCBI Taxonomy" id="1604897"/>
    <lineage>
        <taxon>Bacteria</taxon>
        <taxon>Bacillati</taxon>
        <taxon>Bacillota</taxon>
        <taxon>Clostridia</taxon>
        <taxon>Eubacteriales</taxon>
        <taxon>Clostridiaceae</taxon>
        <taxon>Clostridium</taxon>
    </lineage>
</organism>
<feature type="domain" description="HTH crp-type" evidence="5">
    <location>
        <begin position="149"/>
        <end position="215"/>
    </location>
</feature>
<dbReference type="InterPro" id="IPR050397">
    <property type="entry name" value="Env_Response_Regulators"/>
</dbReference>
<name>A0A6V8SHG5_9CLOT</name>
<keyword evidence="3" id="KW-0804">Transcription</keyword>
<reference evidence="6 7" key="1">
    <citation type="submission" date="2020-07" db="EMBL/GenBank/DDBJ databases">
        <title>A new beta-1,3-glucan-decomposing anaerobic bacterium isolated from anoxic soil subjected to biological soil disinfestation.</title>
        <authorList>
            <person name="Ueki A."/>
            <person name="Tonouchi A."/>
        </authorList>
    </citation>
    <scope>NUCLEOTIDE SEQUENCE [LARGE SCALE GENOMIC DNA]</scope>
    <source>
        <strain evidence="6 7">TW1</strain>
    </source>
</reference>
<dbReference type="Proteomes" id="UP000580568">
    <property type="component" value="Unassembled WGS sequence"/>
</dbReference>
<dbReference type="InterPro" id="IPR018490">
    <property type="entry name" value="cNMP-bd_dom_sf"/>
</dbReference>
<evidence type="ECO:0000259" key="4">
    <source>
        <dbReference type="PROSITE" id="PS50042"/>
    </source>
</evidence>
<dbReference type="SMART" id="SM00419">
    <property type="entry name" value="HTH_CRP"/>
    <property type="match status" value="1"/>
</dbReference>
<keyword evidence="1" id="KW-0805">Transcription regulation</keyword>
<protein>
    <submittedName>
        <fullName evidence="6">Regulatory protein YeiL</fullName>
    </submittedName>
</protein>
<dbReference type="PROSITE" id="PS50042">
    <property type="entry name" value="CNMP_BINDING_3"/>
    <property type="match status" value="1"/>
</dbReference>
<dbReference type="GO" id="GO:0003677">
    <property type="term" value="F:DNA binding"/>
    <property type="evidence" value="ECO:0007669"/>
    <property type="project" value="UniProtKB-KW"/>
</dbReference>
<gene>
    <name evidence="6" type="ORF">bsdtw1_02275</name>
</gene>
<dbReference type="Pfam" id="PF13545">
    <property type="entry name" value="HTH_Crp_2"/>
    <property type="match status" value="1"/>
</dbReference>
<dbReference type="SUPFAM" id="SSF51206">
    <property type="entry name" value="cAMP-binding domain-like"/>
    <property type="match status" value="1"/>
</dbReference>
<evidence type="ECO:0000313" key="7">
    <source>
        <dbReference type="Proteomes" id="UP000580568"/>
    </source>
</evidence>
<dbReference type="RefSeq" id="WP_183277622.1">
    <property type="nucleotide sequence ID" value="NZ_BLZR01000001.1"/>
</dbReference>
<proteinExistence type="predicted"/>
<sequence length="229" mass="27169">MKRLLDRELLNDFFSKNHIEDIFDKDIIHHCELHFYKKDEFVLHSESELEYLYMLVDGKLKIFYLFENGKSMLLKFYKDFIFIGDIEILKNKPIRCNVEAVEDTYLIAVPANIIRKYYINNTKFLHHLIDSLSEKLDSTINNSSYNFVYPLSNRLASYLIEHLSDENYIILDSSFIEIAQFLGTTTRHLGRTFKELEAKNIIRLDNKTVHILDRAELKELSKNTFLKSL</sequence>
<dbReference type="SUPFAM" id="SSF46785">
    <property type="entry name" value="Winged helix' DNA-binding domain"/>
    <property type="match status" value="1"/>
</dbReference>
<evidence type="ECO:0000256" key="3">
    <source>
        <dbReference type="ARBA" id="ARBA00023163"/>
    </source>
</evidence>
<dbReference type="CDD" id="cd00038">
    <property type="entry name" value="CAP_ED"/>
    <property type="match status" value="1"/>
</dbReference>
<dbReference type="Pfam" id="PF00027">
    <property type="entry name" value="cNMP_binding"/>
    <property type="match status" value="1"/>
</dbReference>
<dbReference type="InterPro" id="IPR000595">
    <property type="entry name" value="cNMP-bd_dom"/>
</dbReference>
<evidence type="ECO:0000256" key="1">
    <source>
        <dbReference type="ARBA" id="ARBA00023015"/>
    </source>
</evidence>